<dbReference type="GO" id="GO:0031207">
    <property type="term" value="C:Sec62/Sec63 complex"/>
    <property type="evidence" value="ECO:0007669"/>
    <property type="project" value="TreeGrafter"/>
</dbReference>
<gene>
    <name evidence="12" type="ORF">WR25_21915</name>
</gene>
<dbReference type="Gene3D" id="1.10.287.110">
    <property type="entry name" value="DnaJ domain"/>
    <property type="match status" value="1"/>
</dbReference>
<evidence type="ECO:0000313" key="12">
    <source>
        <dbReference type="EMBL" id="PAV91334.1"/>
    </source>
</evidence>
<dbReference type="GO" id="GO:0006614">
    <property type="term" value="P:SRP-dependent cotranslational protein targeting to membrane"/>
    <property type="evidence" value="ECO:0007669"/>
    <property type="project" value="TreeGrafter"/>
</dbReference>
<keyword evidence="3 10" id="KW-0812">Transmembrane</keyword>
<sequence>MARASFEYDEVGNTFYYVLVAFYALVLLPITYYFFPTGEEVKKVTLRECQCHGCGAKRQRKEANKPWKRTKKIAIYVGLTVAWIIFAFLVKKMTEIEVKHEEYNPYTVLGLDQGASTSEAKKAYHELSKVHHPDRGGDPVRFDQLAKAYQALTEEEARKNWELYGNPDGPQAKTFGIALPKWLVSEKYGTPVLALYGFILLIILPIVVGIWWYNLLKYRVDNVLSITTNVFNCFINMTPRMEINRMLIILSGALEFFKHYNNDIIERETDDLDLPRLMKSLPKVTTKSLQHPLSMPYAVKARILIHAYLNRMPLESAGLEEDQRYILTRVIRLVEEMLTCSHSLAFSFHRPIKIPPETFEKLIRLQPMFVQALLPKNSPLLQLPHITEYNLTHCRKNRIHTCADLASMQDDKRRTLLKTLTDEEYRDVLLVLATMPRIEISANVIVEGEDDAHEVTAGCYVTLKVNLKRKTLMDPVVAGLDQRLKLDEHSQEGNGKGSDGEQMSEDSDDEREGKDKDKNEDEQKENKPKRKPWEKAPQKKKGGGTKKKGNKQQQHYQQNKILKLQHASSPSSPEEADVKKEKKKKKERENGTPNETGDSDEEGSISGSDSEIIPEQPEKERNDEEDWGEAHRKKVNFETKSKQTHPVHSPYYPLEKYEWWWILLTYVDKKEICKLACPVTPCRTLTDETTTELRFAAPGIKGFYTFALSVKSDSYMDADFTTDIKLEVKEERPYEPVKYEDTEDNVLDDSEDYTEGSSDED</sequence>
<dbReference type="SUPFAM" id="SSF81296">
    <property type="entry name" value="E set domains"/>
    <property type="match status" value="1"/>
</dbReference>
<feature type="compositionally biased region" description="Basic and acidic residues" evidence="9">
    <location>
        <begin position="511"/>
        <end position="537"/>
    </location>
</feature>
<keyword evidence="2" id="KW-0813">Transport</keyword>
<proteinExistence type="predicted"/>
<dbReference type="Pfam" id="PF02889">
    <property type="entry name" value="Sec63"/>
    <property type="match status" value="1"/>
</dbReference>
<dbReference type="CDD" id="cd06257">
    <property type="entry name" value="DnaJ"/>
    <property type="match status" value="1"/>
</dbReference>
<evidence type="ECO:0000256" key="9">
    <source>
        <dbReference type="SAM" id="MobiDB-lite"/>
    </source>
</evidence>
<dbReference type="InterPro" id="IPR001623">
    <property type="entry name" value="DnaJ_domain"/>
</dbReference>
<dbReference type="PANTHER" id="PTHR24075">
    <property type="entry name" value="SEC63 DOMAIN-CONTAINING"/>
    <property type="match status" value="1"/>
</dbReference>
<keyword evidence="4" id="KW-0256">Endoplasmic reticulum</keyword>
<dbReference type="SMART" id="SM00271">
    <property type="entry name" value="DnaJ"/>
    <property type="match status" value="1"/>
</dbReference>
<dbReference type="OrthoDB" id="1734229at2759"/>
<feature type="domain" description="J" evidence="11">
    <location>
        <begin position="104"/>
        <end position="165"/>
    </location>
</feature>
<evidence type="ECO:0000256" key="10">
    <source>
        <dbReference type="SAM" id="Phobius"/>
    </source>
</evidence>
<feature type="region of interest" description="Disordered" evidence="9">
    <location>
        <begin position="732"/>
        <end position="761"/>
    </location>
</feature>
<feature type="compositionally biased region" description="Acidic residues" evidence="9">
    <location>
        <begin position="741"/>
        <end position="761"/>
    </location>
</feature>
<dbReference type="InterPro" id="IPR036869">
    <property type="entry name" value="J_dom_sf"/>
</dbReference>
<organism evidence="12 13">
    <name type="scientific">Diploscapter pachys</name>
    <dbReference type="NCBI Taxonomy" id="2018661"/>
    <lineage>
        <taxon>Eukaryota</taxon>
        <taxon>Metazoa</taxon>
        <taxon>Ecdysozoa</taxon>
        <taxon>Nematoda</taxon>
        <taxon>Chromadorea</taxon>
        <taxon>Rhabditida</taxon>
        <taxon>Rhabditina</taxon>
        <taxon>Rhabditomorpha</taxon>
        <taxon>Rhabditoidea</taxon>
        <taxon>Rhabditidae</taxon>
        <taxon>Diploscapter</taxon>
    </lineage>
</organism>
<feature type="region of interest" description="Disordered" evidence="9">
    <location>
        <begin position="483"/>
        <end position="629"/>
    </location>
</feature>
<dbReference type="InterPro" id="IPR035892">
    <property type="entry name" value="C2_domain_sf"/>
</dbReference>
<dbReference type="Gene3D" id="1.10.3380.10">
    <property type="entry name" value="Sec63 N-terminal domain-like domain"/>
    <property type="match status" value="1"/>
</dbReference>
<dbReference type="PANTHER" id="PTHR24075:SF0">
    <property type="entry name" value="TRANSLOCATION PROTEIN SEC63 HOMOLOG"/>
    <property type="match status" value="1"/>
</dbReference>
<keyword evidence="7 10" id="KW-0472">Membrane</keyword>
<dbReference type="SUPFAM" id="SSF46565">
    <property type="entry name" value="Chaperone J-domain"/>
    <property type="match status" value="1"/>
</dbReference>
<evidence type="ECO:0000259" key="11">
    <source>
        <dbReference type="PROSITE" id="PS50076"/>
    </source>
</evidence>
<keyword evidence="8" id="KW-0143">Chaperone</keyword>
<dbReference type="PROSITE" id="PS50076">
    <property type="entry name" value="DNAJ_2"/>
    <property type="match status" value="1"/>
</dbReference>
<dbReference type="GO" id="GO:0003723">
    <property type="term" value="F:RNA binding"/>
    <property type="evidence" value="ECO:0007669"/>
    <property type="project" value="TreeGrafter"/>
</dbReference>
<dbReference type="GO" id="GO:0006620">
    <property type="term" value="P:post-translational protein targeting to endoplasmic reticulum membrane"/>
    <property type="evidence" value="ECO:0007669"/>
    <property type="project" value="TreeGrafter"/>
</dbReference>
<evidence type="ECO:0000256" key="8">
    <source>
        <dbReference type="ARBA" id="ARBA00023186"/>
    </source>
</evidence>
<protein>
    <recommendedName>
        <fullName evidence="11">J domain-containing protein</fullName>
    </recommendedName>
</protein>
<comment type="caution">
    <text evidence="12">The sequence shown here is derived from an EMBL/GenBank/DDBJ whole genome shotgun (WGS) entry which is preliminary data.</text>
</comment>
<evidence type="ECO:0000256" key="2">
    <source>
        <dbReference type="ARBA" id="ARBA00022448"/>
    </source>
</evidence>
<dbReference type="InterPro" id="IPR014756">
    <property type="entry name" value="Ig_E-set"/>
</dbReference>
<dbReference type="AlphaFoldDB" id="A0A2A2LYL6"/>
<comment type="subcellular location">
    <subcellularLocation>
        <location evidence="1">Endoplasmic reticulum membrane</location>
        <topology evidence="1">Multi-pass membrane protein</topology>
    </subcellularLocation>
</comment>
<keyword evidence="5" id="KW-0653">Protein transport</keyword>
<dbReference type="PRINTS" id="PR00625">
    <property type="entry name" value="JDOMAIN"/>
</dbReference>
<feature type="transmembrane region" description="Helical" evidence="10">
    <location>
        <begin position="15"/>
        <end position="35"/>
    </location>
</feature>
<evidence type="ECO:0000256" key="7">
    <source>
        <dbReference type="ARBA" id="ARBA00023136"/>
    </source>
</evidence>
<evidence type="ECO:0000256" key="1">
    <source>
        <dbReference type="ARBA" id="ARBA00004477"/>
    </source>
</evidence>
<evidence type="ECO:0000256" key="4">
    <source>
        <dbReference type="ARBA" id="ARBA00022824"/>
    </source>
</evidence>
<dbReference type="EMBL" id="LIAE01006324">
    <property type="protein sequence ID" value="PAV91334.1"/>
    <property type="molecule type" value="Genomic_DNA"/>
</dbReference>
<reference evidence="12 13" key="1">
    <citation type="journal article" date="2017" name="Curr. Biol.">
        <title>Genome architecture and evolution of a unichromosomal asexual nematode.</title>
        <authorList>
            <person name="Fradin H."/>
            <person name="Zegar C."/>
            <person name="Gutwein M."/>
            <person name="Lucas J."/>
            <person name="Kovtun M."/>
            <person name="Corcoran D."/>
            <person name="Baugh L.R."/>
            <person name="Kiontke K."/>
            <person name="Gunsalus K."/>
            <person name="Fitch D.H."/>
            <person name="Piano F."/>
        </authorList>
    </citation>
    <scope>NUCLEOTIDE SEQUENCE [LARGE SCALE GENOMIC DNA]</scope>
    <source>
        <strain evidence="12">PF1309</strain>
    </source>
</reference>
<dbReference type="Proteomes" id="UP000218231">
    <property type="component" value="Unassembled WGS sequence"/>
</dbReference>
<name>A0A2A2LYL6_9BILA</name>
<feature type="transmembrane region" description="Helical" evidence="10">
    <location>
        <begin position="73"/>
        <end position="90"/>
    </location>
</feature>
<evidence type="ECO:0000256" key="3">
    <source>
        <dbReference type="ARBA" id="ARBA00022692"/>
    </source>
</evidence>
<feature type="compositionally biased region" description="Low complexity" evidence="9">
    <location>
        <begin position="604"/>
        <end position="613"/>
    </location>
</feature>
<keyword evidence="13" id="KW-1185">Reference proteome</keyword>
<evidence type="ECO:0000313" key="13">
    <source>
        <dbReference type="Proteomes" id="UP000218231"/>
    </source>
</evidence>
<dbReference type="SMART" id="SM00973">
    <property type="entry name" value="Sec63"/>
    <property type="match status" value="1"/>
</dbReference>
<dbReference type="Gene3D" id="1.10.150.20">
    <property type="entry name" value="5' to 3' exonuclease, C-terminal subdomain"/>
    <property type="match status" value="1"/>
</dbReference>
<evidence type="ECO:0000256" key="6">
    <source>
        <dbReference type="ARBA" id="ARBA00022989"/>
    </source>
</evidence>
<dbReference type="STRING" id="2018661.A0A2A2LYL6"/>
<feature type="compositionally biased region" description="Polar residues" evidence="9">
    <location>
        <begin position="555"/>
        <end position="572"/>
    </location>
</feature>
<dbReference type="GO" id="GO:0008320">
    <property type="term" value="F:protein transmembrane transporter activity"/>
    <property type="evidence" value="ECO:0007669"/>
    <property type="project" value="TreeGrafter"/>
</dbReference>
<keyword evidence="6 10" id="KW-1133">Transmembrane helix</keyword>
<accession>A0A2A2LYL6</accession>
<dbReference type="Gene3D" id="2.60.40.150">
    <property type="entry name" value="C2 domain"/>
    <property type="match status" value="1"/>
</dbReference>
<dbReference type="SUPFAM" id="SSF158702">
    <property type="entry name" value="Sec63 N-terminal domain-like"/>
    <property type="match status" value="1"/>
</dbReference>
<dbReference type="Pfam" id="PF00226">
    <property type="entry name" value="DnaJ"/>
    <property type="match status" value="1"/>
</dbReference>
<feature type="transmembrane region" description="Helical" evidence="10">
    <location>
        <begin position="193"/>
        <end position="213"/>
    </location>
</feature>
<dbReference type="InterPro" id="IPR004179">
    <property type="entry name" value="Sec63-dom"/>
</dbReference>
<feature type="compositionally biased region" description="Basic residues" evidence="9">
    <location>
        <begin position="538"/>
        <end position="550"/>
    </location>
</feature>
<evidence type="ECO:0000256" key="5">
    <source>
        <dbReference type="ARBA" id="ARBA00022927"/>
    </source>
</evidence>